<dbReference type="RefSeq" id="WP_218095208.1">
    <property type="nucleotide sequence ID" value="NZ_CAJVAS010000040.1"/>
</dbReference>
<evidence type="ECO:0000313" key="2">
    <source>
        <dbReference type="EMBL" id="CAG7647960.1"/>
    </source>
</evidence>
<dbReference type="PANTHER" id="PTHR43649">
    <property type="entry name" value="ARABINOSE-BINDING PROTEIN-RELATED"/>
    <property type="match status" value="1"/>
</dbReference>
<dbReference type="InterPro" id="IPR006059">
    <property type="entry name" value="SBP"/>
</dbReference>
<organism evidence="2 3">
    <name type="scientific">Paenibacillus solanacearum</name>
    <dbReference type="NCBI Taxonomy" id="2048548"/>
    <lineage>
        <taxon>Bacteria</taxon>
        <taxon>Bacillati</taxon>
        <taxon>Bacillota</taxon>
        <taxon>Bacilli</taxon>
        <taxon>Bacillales</taxon>
        <taxon>Paenibacillaceae</taxon>
        <taxon>Paenibacillus</taxon>
    </lineage>
</organism>
<gene>
    <name evidence="2" type="ORF">PAESOLCIP111_05494</name>
</gene>
<reference evidence="2" key="1">
    <citation type="submission" date="2021-06" db="EMBL/GenBank/DDBJ databases">
        <authorList>
            <person name="Criscuolo A."/>
        </authorList>
    </citation>
    <scope>NUCLEOTIDE SEQUENCE</scope>
    <source>
        <strain evidence="2">CIP111600</strain>
    </source>
</reference>
<proteinExistence type="predicted"/>
<keyword evidence="3" id="KW-1185">Reference proteome</keyword>
<dbReference type="EMBL" id="CAJVAS010000040">
    <property type="protein sequence ID" value="CAG7647960.1"/>
    <property type="molecule type" value="Genomic_DNA"/>
</dbReference>
<evidence type="ECO:0000313" key="3">
    <source>
        <dbReference type="Proteomes" id="UP000693672"/>
    </source>
</evidence>
<dbReference type="PANTHER" id="PTHR43649:SF17">
    <property type="entry name" value="ABC TRANSPORTER SOLUTE BINDING PROTEIN-SUGAR TRANSPORT"/>
    <property type="match status" value="1"/>
</dbReference>
<feature type="compositionally biased region" description="Polar residues" evidence="1">
    <location>
        <begin position="25"/>
        <end position="45"/>
    </location>
</feature>
<dbReference type="Proteomes" id="UP000693672">
    <property type="component" value="Unassembled WGS sequence"/>
</dbReference>
<accession>A0A916NYP0</accession>
<comment type="caution">
    <text evidence="2">The sequence shown here is derived from an EMBL/GenBank/DDBJ whole genome shotgun (WGS) entry which is preliminary data.</text>
</comment>
<evidence type="ECO:0008006" key="4">
    <source>
        <dbReference type="Google" id="ProtNLM"/>
    </source>
</evidence>
<evidence type="ECO:0000256" key="1">
    <source>
        <dbReference type="SAM" id="MobiDB-lite"/>
    </source>
</evidence>
<feature type="region of interest" description="Disordered" evidence="1">
    <location>
        <begin position="25"/>
        <end position="47"/>
    </location>
</feature>
<sequence length="450" mass="49683">MEKSILSIIVATVLLGLTACDGSGESNKQALDQGSGTKEQQQVQSKPKEPITLYIQNIYSGSPTPEDFMATYGKLIQQKFPHIQKVEYFTNTSRPLTQAIISNDPMDIIITSQATFHSGLLANKLQTDISDLISQKKYDLNKLDPSSIELIKTLGGGKIYGLPVDAGGTYLVYNKDIFDKFGLPYPPDHMTWEQFMDLSKKLSRTEGGVQYHGSAFAPVNFMIRNPYALEHTVQGTDKADFSNPNWSGFLTQIVDVFKIPGNEKTVAQLGTSGALDLFRKEKVAAMYSPIVANDLSLTFGFEGMNFDYTQFPTMPGAPGNVQTYPNIYAVSSTSQHKEDAFDVIAFMTSEEIQLTKSKQGSFTPLNNAAMLKAFGEQVPDGIKGKNLKIFMEPNKYKTPTHISEYLTTANNELNTVLNEVITGTKDINTALREATDKANQKIEQAKNAKK</sequence>
<dbReference type="InterPro" id="IPR050490">
    <property type="entry name" value="Bact_solute-bd_prot1"/>
</dbReference>
<dbReference type="PROSITE" id="PS51257">
    <property type="entry name" value="PROKAR_LIPOPROTEIN"/>
    <property type="match status" value="1"/>
</dbReference>
<name>A0A916NYP0_9BACL</name>
<protein>
    <recommendedName>
        <fullName evidence="4">Extracellular solute-binding protein</fullName>
    </recommendedName>
</protein>
<dbReference type="Pfam" id="PF01547">
    <property type="entry name" value="SBP_bac_1"/>
    <property type="match status" value="1"/>
</dbReference>
<dbReference type="AlphaFoldDB" id="A0A916NYP0"/>